<reference evidence="2 3" key="1">
    <citation type="submission" date="2016-12" db="EMBL/GenBank/DDBJ databases">
        <title>Study of bacterial adaptation to deep sea.</title>
        <authorList>
            <person name="Song J."/>
            <person name="Yoshizawa S."/>
            <person name="Kogure K."/>
        </authorList>
    </citation>
    <scope>NUCLEOTIDE SEQUENCE [LARGE SCALE GENOMIC DNA]</scope>
    <source>
        <strain evidence="2 3">SAORIC-165</strain>
    </source>
</reference>
<proteinExistence type="predicted"/>
<dbReference type="InterPro" id="IPR036034">
    <property type="entry name" value="PDZ_sf"/>
</dbReference>
<dbReference type="AlphaFoldDB" id="A0A2S7TY63"/>
<evidence type="ECO:0000313" key="3">
    <source>
        <dbReference type="Proteomes" id="UP000239907"/>
    </source>
</evidence>
<evidence type="ECO:0000256" key="1">
    <source>
        <dbReference type="SAM" id="SignalP"/>
    </source>
</evidence>
<evidence type="ECO:0000313" key="2">
    <source>
        <dbReference type="EMBL" id="PQJ27698.1"/>
    </source>
</evidence>
<dbReference type="SUPFAM" id="SSF50156">
    <property type="entry name" value="PDZ domain-like"/>
    <property type="match status" value="1"/>
</dbReference>
<feature type="signal peptide" evidence="1">
    <location>
        <begin position="1"/>
        <end position="20"/>
    </location>
</feature>
<dbReference type="EMBL" id="MQWA01000001">
    <property type="protein sequence ID" value="PQJ27698.1"/>
    <property type="molecule type" value="Genomic_DNA"/>
</dbReference>
<organism evidence="2 3">
    <name type="scientific">Rubritalea profundi</name>
    <dbReference type="NCBI Taxonomy" id="1658618"/>
    <lineage>
        <taxon>Bacteria</taxon>
        <taxon>Pseudomonadati</taxon>
        <taxon>Verrucomicrobiota</taxon>
        <taxon>Verrucomicrobiia</taxon>
        <taxon>Verrucomicrobiales</taxon>
        <taxon>Rubritaleaceae</taxon>
        <taxon>Rubritalea</taxon>
    </lineage>
</organism>
<sequence>MKKLIKVLGILVLTTAHLIAAPSGKMKIPDFLKGDAIPEGATHDWNLGATGARGWIFSNQMVTSEARQIYITKVDARSPAANVLKVGDVILGVFGKLFSYDPGTEFGKALTIAESDAGKGNLSLICWRQGKQKQLVVKLPVLGTYRAIVEPAPSGIMFADQIQTAGLKLFAKHGISEGIELTAAYAKNMKQHASEKRITVVMELMKSYGAHGQRAIPMLEDAIDYFDNKEKSFPKRLGEFKSKTVRDAIKEIKESTERPKLRSIKSAL</sequence>
<dbReference type="RefSeq" id="WP_105042187.1">
    <property type="nucleotide sequence ID" value="NZ_MQWA01000001.1"/>
</dbReference>
<name>A0A2S7TY63_9BACT</name>
<gene>
    <name evidence="2" type="ORF">BSZ32_03740</name>
</gene>
<dbReference type="Pfam" id="PF19805">
    <property type="entry name" value="DUF6288"/>
    <property type="match status" value="1"/>
</dbReference>
<keyword evidence="3" id="KW-1185">Reference proteome</keyword>
<dbReference type="Proteomes" id="UP000239907">
    <property type="component" value="Unassembled WGS sequence"/>
</dbReference>
<dbReference type="InterPro" id="IPR046255">
    <property type="entry name" value="DUF6288"/>
</dbReference>
<protein>
    <recommendedName>
        <fullName evidence="4">PDZ domain-containing protein</fullName>
    </recommendedName>
</protein>
<keyword evidence="1" id="KW-0732">Signal</keyword>
<evidence type="ECO:0008006" key="4">
    <source>
        <dbReference type="Google" id="ProtNLM"/>
    </source>
</evidence>
<dbReference type="OrthoDB" id="182428at2"/>
<dbReference type="Gene3D" id="2.30.42.10">
    <property type="match status" value="1"/>
</dbReference>
<accession>A0A2S7TY63</accession>
<feature type="chain" id="PRO_5015729686" description="PDZ domain-containing protein" evidence="1">
    <location>
        <begin position="21"/>
        <end position="268"/>
    </location>
</feature>
<comment type="caution">
    <text evidence="2">The sequence shown here is derived from an EMBL/GenBank/DDBJ whole genome shotgun (WGS) entry which is preliminary data.</text>
</comment>